<feature type="transmembrane region" description="Helical" evidence="1">
    <location>
        <begin position="6"/>
        <end position="24"/>
    </location>
</feature>
<evidence type="ECO:0000256" key="1">
    <source>
        <dbReference type="SAM" id="Phobius"/>
    </source>
</evidence>
<evidence type="ECO:0000313" key="2">
    <source>
        <dbReference type="EMBL" id="OCX73230.1"/>
    </source>
</evidence>
<keyword evidence="3" id="KW-1185">Reference proteome</keyword>
<protein>
    <submittedName>
        <fullName evidence="2">K+-transporting ATPase subunit F</fullName>
    </submittedName>
</protein>
<dbReference type="Proteomes" id="UP000095008">
    <property type="component" value="Unassembled WGS sequence"/>
</dbReference>
<gene>
    <name evidence="2" type="ORF">A6M23_08235</name>
</gene>
<comment type="caution">
    <text evidence="2">The sequence shown here is derived from an EMBL/GenBank/DDBJ whole genome shotgun (WGS) entry which is preliminary data.</text>
</comment>
<reference evidence="2" key="1">
    <citation type="journal article" date="2016" name="Int. J. Mol. Sci.">
        <title>Comparative genomics of the extreme acidophile Acidithiobacillus thiooxidans reveals intraspecific divergence and niche adaptation.</title>
        <authorList>
            <person name="Zhang X."/>
            <person name="Feng X."/>
            <person name="Tao J."/>
            <person name="Ma L."/>
            <person name="Xiao Y."/>
            <person name="Liang Y."/>
            <person name="Liu X."/>
            <person name="Yin H."/>
        </authorList>
    </citation>
    <scope>NUCLEOTIDE SEQUENCE [LARGE SCALE GENOMIC DNA]</scope>
    <source>
        <strain evidence="2">DXS-W</strain>
    </source>
</reference>
<organism evidence="2 3">
    <name type="scientific">Acidithiobacillus thiooxidans</name>
    <name type="common">Thiobacillus thiooxidans</name>
    <dbReference type="NCBI Taxonomy" id="930"/>
    <lineage>
        <taxon>Bacteria</taxon>
        <taxon>Pseudomonadati</taxon>
        <taxon>Pseudomonadota</taxon>
        <taxon>Acidithiobacillia</taxon>
        <taxon>Acidithiobacillales</taxon>
        <taxon>Acidithiobacillaceae</taxon>
        <taxon>Acidithiobacillus</taxon>
    </lineage>
</organism>
<sequence>MTAFVWIGLGLGAMLFVYLLAFLINPEKYL</sequence>
<dbReference type="AlphaFoldDB" id="A0A1C2J4B4"/>
<dbReference type="RefSeq" id="WP_031574309.1">
    <property type="nucleotide sequence ID" value="NZ_DAIAWO010000031.1"/>
</dbReference>
<name>A0A1C2J4B4_ACITH</name>
<accession>A0A1C2J4B4</accession>
<keyword evidence="1" id="KW-1133">Transmembrane helix</keyword>
<keyword evidence="1" id="KW-0812">Transmembrane</keyword>
<dbReference type="EMBL" id="LWRY01000083">
    <property type="protein sequence ID" value="OCX73230.1"/>
    <property type="molecule type" value="Genomic_DNA"/>
</dbReference>
<evidence type="ECO:0000313" key="3">
    <source>
        <dbReference type="Proteomes" id="UP000095008"/>
    </source>
</evidence>
<dbReference type="OrthoDB" id="5297115at2"/>
<proteinExistence type="predicted"/>
<keyword evidence="1" id="KW-0472">Membrane</keyword>